<protein>
    <submittedName>
        <fullName evidence="2">Glycosyl transferase, family 2</fullName>
    </submittedName>
</protein>
<dbReference type="InterPro" id="IPR029044">
    <property type="entry name" value="Nucleotide-diphossugar_trans"/>
</dbReference>
<feature type="domain" description="Glycosyltransferase 2-like" evidence="1">
    <location>
        <begin position="15"/>
        <end position="129"/>
    </location>
</feature>
<dbReference type="Gene3D" id="3.90.550.10">
    <property type="entry name" value="Spore Coat Polysaccharide Biosynthesis Protein SpsA, Chain A"/>
    <property type="match status" value="1"/>
</dbReference>
<dbReference type="EMBL" id="UOFX01000091">
    <property type="protein sequence ID" value="VAX11788.1"/>
    <property type="molecule type" value="Genomic_DNA"/>
</dbReference>
<dbReference type="CDD" id="cd02511">
    <property type="entry name" value="Beta4Glucosyltransferase"/>
    <property type="match status" value="1"/>
</dbReference>
<dbReference type="GO" id="GO:0016740">
    <property type="term" value="F:transferase activity"/>
    <property type="evidence" value="ECO:0007669"/>
    <property type="project" value="UniProtKB-KW"/>
</dbReference>
<organism evidence="2">
    <name type="scientific">hydrothermal vent metagenome</name>
    <dbReference type="NCBI Taxonomy" id="652676"/>
    <lineage>
        <taxon>unclassified sequences</taxon>
        <taxon>metagenomes</taxon>
        <taxon>ecological metagenomes</taxon>
    </lineage>
</organism>
<name>A0A3B1BK33_9ZZZZ</name>
<evidence type="ECO:0000259" key="1">
    <source>
        <dbReference type="Pfam" id="PF00535"/>
    </source>
</evidence>
<evidence type="ECO:0000313" key="2">
    <source>
        <dbReference type="EMBL" id="VAX11788.1"/>
    </source>
</evidence>
<proteinExistence type="predicted"/>
<dbReference type="SUPFAM" id="SSF53448">
    <property type="entry name" value="Nucleotide-diphospho-sugar transferases"/>
    <property type="match status" value="1"/>
</dbReference>
<dbReference type="PANTHER" id="PTHR43630:SF2">
    <property type="entry name" value="GLYCOSYLTRANSFERASE"/>
    <property type="match status" value="1"/>
</dbReference>
<keyword evidence="2" id="KW-0808">Transferase</keyword>
<dbReference type="InterPro" id="IPR001173">
    <property type="entry name" value="Glyco_trans_2-like"/>
</dbReference>
<accession>A0A3B1BK33</accession>
<dbReference type="PANTHER" id="PTHR43630">
    <property type="entry name" value="POLY-BETA-1,6-N-ACETYL-D-GLUCOSAMINE SYNTHASE"/>
    <property type="match status" value="1"/>
</dbReference>
<dbReference type="Pfam" id="PF00535">
    <property type="entry name" value="Glycos_transf_2"/>
    <property type="match status" value="1"/>
</dbReference>
<gene>
    <name evidence="2" type="ORF">MNBD_GAMMA26-1257</name>
</gene>
<reference evidence="2" key="1">
    <citation type="submission" date="2018-06" db="EMBL/GenBank/DDBJ databases">
        <authorList>
            <person name="Zhirakovskaya E."/>
        </authorList>
    </citation>
    <scope>NUCLEOTIDE SEQUENCE</scope>
</reference>
<dbReference type="AlphaFoldDB" id="A0A3B1BK33"/>
<sequence>MAMQKQQSTIQTLGVVAISYNEERDLPGFIDHLLPWVDEIVIVDDGSSDRTADIAAAGGDKMKFLVLPRGEGEYFSHQRNKGIDAAESDWLLHMDIDERVPPDLAHEIQGAILDGSKDAYRYRRLNYFLHRPMQGGGWQSWNLVHLARRDIFRFGGMYHEDCLVDTTDERVGQMGCKMWHLNDDTYLERMQKSNLYCQEQAVRLKEKGVQVRWWHLLLLPCREFISKFLMKSGYKDGSLGLLFALHSGSAVFRACALLWDEQNQVAREGIERELKSDWERCRCVIEAQVDELDELR</sequence>